<protein>
    <recommendedName>
        <fullName evidence="2">Phytanoyl-CoA dioxygenase</fullName>
    </recommendedName>
</protein>
<dbReference type="SUPFAM" id="SSF51197">
    <property type="entry name" value="Clavaminate synthase-like"/>
    <property type="match status" value="1"/>
</dbReference>
<organism evidence="1">
    <name type="scientific">uncultured marine thaumarchaeote KM3_02_B09</name>
    <dbReference type="NCBI Taxonomy" id="1455956"/>
    <lineage>
        <taxon>Archaea</taxon>
        <taxon>Nitrososphaerota</taxon>
        <taxon>environmental samples</taxon>
    </lineage>
</organism>
<accession>A0A075G115</accession>
<dbReference type="AlphaFoldDB" id="A0A075G115"/>
<proteinExistence type="predicted"/>
<evidence type="ECO:0000313" key="1">
    <source>
        <dbReference type="EMBL" id="AIE97705.1"/>
    </source>
</evidence>
<sequence length="322" mass="36115">MVEAAEVLDVTEPNFHVGKAKSVMSDRGFVILRNLFPEHIVQETVQSAKIWLAQPAVAGAAGYWKVDHPKKILNSFILGGGVVELLLNELVLDIVDSLMEGECVLAETNLKLDRPTKYSYFPLHSDFAAGWSKGPNTGFTLTKSDMQHVLGVGGAIYLHDTTEGAFSYCDGTHRLGSPHGQNLSAYPEQERDQILAKCVRCDGKKGDLVLFDDRGFHGPAQPSSHERLVIIVDYYRVSTFGRSQVSPMPIWSSDIARLSPRQLRAAGAGATYMIRPEDYSFTRFKRSRMYSLVIWLIEYAFILNHLKAELRSWIKKRVGRWV</sequence>
<name>A0A075G115_9ARCH</name>
<dbReference type="EMBL" id="KF900515">
    <property type="protein sequence ID" value="AIE97705.1"/>
    <property type="molecule type" value="Genomic_DNA"/>
</dbReference>
<reference evidence="1" key="1">
    <citation type="journal article" date="2014" name="Genome Biol. Evol.">
        <title>Pangenome evidence for extensive interdomain horizontal transfer affecting lineage core and shell genes in uncultured planktonic thaumarchaeota and euryarchaeota.</title>
        <authorList>
            <person name="Deschamps P."/>
            <person name="Zivanovic Y."/>
            <person name="Moreira D."/>
            <person name="Rodriguez-Valera F."/>
            <person name="Lopez-Garcia P."/>
        </authorList>
    </citation>
    <scope>NUCLEOTIDE SEQUENCE</scope>
</reference>
<dbReference type="Gene3D" id="2.60.120.620">
    <property type="entry name" value="q2cbj1_9rhob like domain"/>
    <property type="match status" value="1"/>
</dbReference>
<evidence type="ECO:0008006" key="2">
    <source>
        <dbReference type="Google" id="ProtNLM"/>
    </source>
</evidence>